<feature type="region of interest" description="Disordered" evidence="1">
    <location>
        <begin position="861"/>
        <end position="883"/>
    </location>
</feature>
<evidence type="ECO:0008006" key="6">
    <source>
        <dbReference type="Google" id="ProtNLM"/>
    </source>
</evidence>
<dbReference type="AlphaFoldDB" id="A0AAE0TGZ4"/>
<dbReference type="SMART" id="SM00327">
    <property type="entry name" value="VWA"/>
    <property type="match status" value="1"/>
</dbReference>
<evidence type="ECO:0000313" key="4">
    <source>
        <dbReference type="EMBL" id="KAK3610179.1"/>
    </source>
</evidence>
<feature type="region of interest" description="Disordered" evidence="1">
    <location>
        <begin position="278"/>
        <end position="368"/>
    </location>
</feature>
<dbReference type="Pfam" id="PF06701">
    <property type="entry name" value="MIB_HERC2"/>
    <property type="match status" value="1"/>
</dbReference>
<keyword evidence="5" id="KW-1185">Reference proteome</keyword>
<gene>
    <name evidence="4" type="ORF">CHS0354_038816</name>
</gene>
<dbReference type="GO" id="GO:0016567">
    <property type="term" value="P:protein ubiquitination"/>
    <property type="evidence" value="ECO:0007669"/>
    <property type="project" value="InterPro"/>
</dbReference>
<dbReference type="SUPFAM" id="SSF53300">
    <property type="entry name" value="vWA-like"/>
    <property type="match status" value="1"/>
</dbReference>
<feature type="domain" description="MIB/HERC2" evidence="3">
    <location>
        <begin position="697"/>
        <end position="770"/>
    </location>
</feature>
<dbReference type="Pfam" id="PF13519">
    <property type="entry name" value="VWA_2"/>
    <property type="match status" value="1"/>
</dbReference>
<proteinExistence type="predicted"/>
<reference evidence="4" key="1">
    <citation type="journal article" date="2021" name="Genome Biol. Evol.">
        <title>A High-Quality Reference Genome for a Parasitic Bivalve with Doubly Uniparental Inheritance (Bivalvia: Unionida).</title>
        <authorList>
            <person name="Smith C.H."/>
        </authorList>
    </citation>
    <scope>NUCLEOTIDE SEQUENCE</scope>
    <source>
        <strain evidence="4">CHS0354</strain>
    </source>
</reference>
<protein>
    <recommendedName>
        <fullName evidence="6">VWFA domain-containing protein</fullName>
    </recommendedName>
</protein>
<feature type="domain" description="MIB/HERC2" evidence="3">
    <location>
        <begin position="771"/>
        <end position="843"/>
    </location>
</feature>
<dbReference type="InterPro" id="IPR037252">
    <property type="entry name" value="Mib_Herc2_sf"/>
</dbReference>
<feature type="compositionally biased region" description="Low complexity" evidence="1">
    <location>
        <begin position="350"/>
        <end position="363"/>
    </location>
</feature>
<dbReference type="GO" id="GO:0004842">
    <property type="term" value="F:ubiquitin-protein transferase activity"/>
    <property type="evidence" value="ECO:0007669"/>
    <property type="project" value="InterPro"/>
</dbReference>
<feature type="domain" description="VWFA" evidence="2">
    <location>
        <begin position="462"/>
        <end position="658"/>
    </location>
</feature>
<reference evidence="4" key="3">
    <citation type="submission" date="2023-05" db="EMBL/GenBank/DDBJ databases">
        <authorList>
            <person name="Smith C.H."/>
        </authorList>
    </citation>
    <scope>NUCLEOTIDE SEQUENCE</scope>
    <source>
        <strain evidence="4">CHS0354</strain>
        <tissue evidence="4">Mantle</tissue>
    </source>
</reference>
<dbReference type="EMBL" id="JAEAOA010002259">
    <property type="protein sequence ID" value="KAK3610179.1"/>
    <property type="molecule type" value="Genomic_DNA"/>
</dbReference>
<evidence type="ECO:0000256" key="1">
    <source>
        <dbReference type="SAM" id="MobiDB-lite"/>
    </source>
</evidence>
<evidence type="ECO:0000259" key="2">
    <source>
        <dbReference type="PROSITE" id="PS50234"/>
    </source>
</evidence>
<feature type="compositionally biased region" description="Polar residues" evidence="1">
    <location>
        <begin position="283"/>
        <end position="304"/>
    </location>
</feature>
<dbReference type="CDD" id="cd00198">
    <property type="entry name" value="vWFA"/>
    <property type="match status" value="1"/>
</dbReference>
<dbReference type="Gene3D" id="3.40.50.410">
    <property type="entry name" value="von Willebrand factor, type A domain"/>
    <property type="match status" value="1"/>
</dbReference>
<dbReference type="InterPro" id="IPR010606">
    <property type="entry name" value="Mib_Herc2"/>
</dbReference>
<dbReference type="PROSITE" id="PS50234">
    <property type="entry name" value="VWFA"/>
    <property type="match status" value="1"/>
</dbReference>
<dbReference type="InterPro" id="IPR036465">
    <property type="entry name" value="vWFA_dom_sf"/>
</dbReference>
<sequence>MEDSKDSDVAIDDYELAKELHTFKQDMAEMKQSTRFILKRMNEIQFNKGHSDRDSDNLCPECGCSLGSYKDLLFRLQQLEVRDKKREKEVKLLVKAVQNLSERFDNFLTNLESHLDLSCDGKIGRGENIQSNKKSQDFTKLNAELKTLENVINENLPTTDNVFTLPTTDNVFTLPTTDNVSALPTTDNVSSVNSSNIPSFAAVSSVTMETIEHDVSKNILDFKTTSQGDRSDGRKGFSQTKTFTSINLSAPLIESNHQHLLNFSSVPNFSKGEIAKKAMKGPTETSKSISSNSRAAQSILASSDNSHRMDSETSNQIQHESDVDQETSQEVRSPDIPSMNQASNFEKLKTTTQKSKSQPASSTLVDSPVVEIQDSSLETKCGQETLVSQSAGSNSNSASAADGILKPNFTQIKQKQEAPSGIKTEHDDLDVNSEKKHVNIRYWKMEKMIAQNVSYTDSQCLKTVLCIDVSASMRTNNAWEQTTHFFTEFMNETEGEIVLEQQTFAITTFGIQTQIVQTMTVDLSRLRKTFESLKLGGPSPLYGGLYKALFSAESVTPVLDAEMVVYPRIILISDGHATDPTLIQGPDVVEKEKMKMIMDSTCEVAKQLAQRKVRVYCVPVGNADMTLMEKIASITHGRTYSFKDGALLAKFAKHNEDLAKVTLEPCEAAIIEDPLAGMYERTDMNINEVEPDGGAYEERANLEKSLPKLGSRVRRGPDWNRGNEDGNGVGTVVGHPREYWVNVVWDFSKKIRQYSYGARGIFDIVIVDDPRVLQFDEVIAVGCHVHRGKNWSDGNEDGGPGSRGVVLKVQEDGRVLVRWENRRKMYCNFGNKGQFSVEICNPFDDSFSVQQLQEWVTTSYPPSTLKSKNKNTVNKNKNKNKNS</sequence>
<dbReference type="SUPFAM" id="SSF159034">
    <property type="entry name" value="Mib/herc2 domain-like"/>
    <property type="match status" value="2"/>
</dbReference>
<name>A0AAE0TGZ4_9BIVA</name>
<dbReference type="PROSITE" id="PS51416">
    <property type="entry name" value="MIB_HERC2"/>
    <property type="match status" value="2"/>
</dbReference>
<evidence type="ECO:0000259" key="3">
    <source>
        <dbReference type="PROSITE" id="PS51416"/>
    </source>
</evidence>
<dbReference type="InterPro" id="IPR002035">
    <property type="entry name" value="VWF_A"/>
</dbReference>
<dbReference type="Gene3D" id="2.30.30.40">
    <property type="entry name" value="SH3 Domains"/>
    <property type="match status" value="2"/>
</dbReference>
<comment type="caution">
    <text evidence="4">The sequence shown here is derived from an EMBL/GenBank/DDBJ whole genome shotgun (WGS) entry which is preliminary data.</text>
</comment>
<dbReference type="GO" id="GO:0046872">
    <property type="term" value="F:metal ion binding"/>
    <property type="evidence" value="ECO:0007669"/>
    <property type="project" value="InterPro"/>
</dbReference>
<evidence type="ECO:0000313" key="5">
    <source>
        <dbReference type="Proteomes" id="UP001195483"/>
    </source>
</evidence>
<organism evidence="4 5">
    <name type="scientific">Potamilus streckersoni</name>
    <dbReference type="NCBI Taxonomy" id="2493646"/>
    <lineage>
        <taxon>Eukaryota</taxon>
        <taxon>Metazoa</taxon>
        <taxon>Spiralia</taxon>
        <taxon>Lophotrochozoa</taxon>
        <taxon>Mollusca</taxon>
        <taxon>Bivalvia</taxon>
        <taxon>Autobranchia</taxon>
        <taxon>Heteroconchia</taxon>
        <taxon>Palaeoheterodonta</taxon>
        <taxon>Unionida</taxon>
        <taxon>Unionoidea</taxon>
        <taxon>Unionidae</taxon>
        <taxon>Ambleminae</taxon>
        <taxon>Lampsilini</taxon>
        <taxon>Potamilus</taxon>
    </lineage>
</organism>
<dbReference type="Proteomes" id="UP001195483">
    <property type="component" value="Unassembled WGS sequence"/>
</dbReference>
<accession>A0AAE0TGZ4</accession>
<reference evidence="4" key="2">
    <citation type="journal article" date="2021" name="Genome Biol. Evol.">
        <title>Developing a high-quality reference genome for a parasitic bivalve with doubly uniparental inheritance (Bivalvia: Unionida).</title>
        <authorList>
            <person name="Smith C.H."/>
        </authorList>
    </citation>
    <scope>NUCLEOTIDE SEQUENCE</scope>
    <source>
        <strain evidence="4">CHS0354</strain>
        <tissue evidence="4">Mantle</tissue>
    </source>
</reference>